<keyword evidence="2" id="KW-1185">Reference proteome</keyword>
<dbReference type="Pfam" id="PF03301">
    <property type="entry name" value="Trp_dioxygenase"/>
    <property type="match status" value="2"/>
</dbReference>
<dbReference type="GO" id="GO:0019441">
    <property type="term" value="P:L-tryptophan catabolic process to kynurenine"/>
    <property type="evidence" value="ECO:0007669"/>
    <property type="project" value="InterPro"/>
</dbReference>
<dbReference type="InterPro" id="IPR004981">
    <property type="entry name" value="Trp_2_3_dOase"/>
</dbReference>
<dbReference type="InterPro" id="IPR037217">
    <property type="entry name" value="Trp/Indoleamine_2_3_dOase-like"/>
</dbReference>
<dbReference type="GO" id="GO:0004833">
    <property type="term" value="F:L-tryptophan 2,3-dioxygenase activity"/>
    <property type="evidence" value="ECO:0007669"/>
    <property type="project" value="InterPro"/>
</dbReference>
<protein>
    <recommendedName>
        <fullName evidence="3">Tryptophan 2,3-dioxygenase</fullName>
    </recommendedName>
</protein>
<dbReference type="EMBL" id="JAGSOH010000056">
    <property type="protein sequence ID" value="MBR7828418.1"/>
    <property type="molecule type" value="Genomic_DNA"/>
</dbReference>
<sequence>MTIDQAGRSRVAASEYAQYACLDELLQLQWPRTEAPAELSFIITTQVMELYFKLLHHEWVAACAKLDAGDVRGAIVDLRRGHGVQDALNASWEALRTLTPAEFDEFRDAFGAASGIQSELYRDLEQSLGVPYPSRPEVPSLEASAARLLERRGLAGGWREVYGHSADYPELIDLGEALFDAADRFTRWKQRHLLSVWRSMGSKQGSAGTSGADWLARGVHQKYLAELWDVRSEAWV</sequence>
<dbReference type="GO" id="GO:0020037">
    <property type="term" value="F:heme binding"/>
    <property type="evidence" value="ECO:0007669"/>
    <property type="project" value="InterPro"/>
</dbReference>
<dbReference type="PANTHER" id="PTHR10138:SF0">
    <property type="entry name" value="TRYPTOPHAN 2,3-DIOXYGENASE"/>
    <property type="match status" value="1"/>
</dbReference>
<reference evidence="1" key="1">
    <citation type="submission" date="2021-04" db="EMBL/GenBank/DDBJ databases">
        <title>Genome based classification of Actinospica acidithermotolerans sp. nov., an actinobacterium isolated from an Indonesian hot spring.</title>
        <authorList>
            <person name="Kusuma A.B."/>
            <person name="Putra K.E."/>
            <person name="Nafisah S."/>
            <person name="Loh J."/>
            <person name="Nouioui I."/>
            <person name="Goodfellow M."/>
        </authorList>
    </citation>
    <scope>NUCLEOTIDE SEQUENCE</scope>
    <source>
        <strain evidence="1">MGRD01-02</strain>
    </source>
</reference>
<dbReference type="SUPFAM" id="SSF140959">
    <property type="entry name" value="Indolic compounds 2,3-dioxygenase-like"/>
    <property type="match status" value="1"/>
</dbReference>
<name>A0A941IKT6_9ACTN</name>
<dbReference type="Proteomes" id="UP000676325">
    <property type="component" value="Unassembled WGS sequence"/>
</dbReference>
<dbReference type="AlphaFoldDB" id="A0A941IKT6"/>
<accession>A0A941IKT6</accession>
<gene>
    <name evidence="1" type="ORF">KDK95_19055</name>
</gene>
<evidence type="ECO:0000313" key="2">
    <source>
        <dbReference type="Proteomes" id="UP000676325"/>
    </source>
</evidence>
<dbReference type="RefSeq" id="WP_212519554.1">
    <property type="nucleotide sequence ID" value="NZ_JAGSOH010000056.1"/>
</dbReference>
<dbReference type="PANTHER" id="PTHR10138">
    <property type="entry name" value="TRYPTOPHAN 2,3-DIOXYGENASE"/>
    <property type="match status" value="1"/>
</dbReference>
<comment type="caution">
    <text evidence="1">The sequence shown here is derived from an EMBL/GenBank/DDBJ whole genome shotgun (WGS) entry which is preliminary data.</text>
</comment>
<proteinExistence type="predicted"/>
<evidence type="ECO:0008006" key="3">
    <source>
        <dbReference type="Google" id="ProtNLM"/>
    </source>
</evidence>
<evidence type="ECO:0000313" key="1">
    <source>
        <dbReference type="EMBL" id="MBR7828418.1"/>
    </source>
</evidence>
<organism evidence="1 2">
    <name type="scientific">Actinospica acidithermotolerans</name>
    <dbReference type="NCBI Taxonomy" id="2828514"/>
    <lineage>
        <taxon>Bacteria</taxon>
        <taxon>Bacillati</taxon>
        <taxon>Actinomycetota</taxon>
        <taxon>Actinomycetes</taxon>
        <taxon>Catenulisporales</taxon>
        <taxon>Actinospicaceae</taxon>
        <taxon>Actinospica</taxon>
    </lineage>
</organism>
<dbReference type="Gene3D" id="1.20.58.480">
    <property type="match status" value="1"/>
</dbReference>
<dbReference type="GO" id="GO:0046872">
    <property type="term" value="F:metal ion binding"/>
    <property type="evidence" value="ECO:0007669"/>
    <property type="project" value="InterPro"/>
</dbReference>
<dbReference type="GO" id="GO:0019442">
    <property type="term" value="P:L-tryptophan catabolic process to acetyl-CoA"/>
    <property type="evidence" value="ECO:0007669"/>
    <property type="project" value="TreeGrafter"/>
</dbReference>